<comment type="similarity">
    <text evidence="6">Belongs to the WD repeat UTP18 family.</text>
</comment>
<feature type="compositionally biased region" description="Acidic residues" evidence="8">
    <location>
        <begin position="181"/>
        <end position="195"/>
    </location>
</feature>
<organism evidence="9 10">
    <name type="scientific">Besnoitia besnoiti</name>
    <name type="common">Apicomplexan protozoan</name>
    <dbReference type="NCBI Taxonomy" id="94643"/>
    <lineage>
        <taxon>Eukaryota</taxon>
        <taxon>Sar</taxon>
        <taxon>Alveolata</taxon>
        <taxon>Apicomplexa</taxon>
        <taxon>Conoidasida</taxon>
        <taxon>Coccidia</taxon>
        <taxon>Eucoccidiorida</taxon>
        <taxon>Eimeriorina</taxon>
        <taxon>Sarcocystidae</taxon>
        <taxon>Besnoitia</taxon>
    </lineage>
</organism>
<dbReference type="RefSeq" id="XP_029219803.1">
    <property type="nucleotide sequence ID" value="XM_029363880.1"/>
</dbReference>
<evidence type="ECO:0000256" key="1">
    <source>
        <dbReference type="ARBA" id="ARBA00004604"/>
    </source>
</evidence>
<dbReference type="GO" id="GO:0006364">
    <property type="term" value="P:rRNA processing"/>
    <property type="evidence" value="ECO:0007669"/>
    <property type="project" value="UniProtKB-KW"/>
</dbReference>
<dbReference type="EMBL" id="NWUJ01000004">
    <property type="protein sequence ID" value="PFH35794.1"/>
    <property type="molecule type" value="Genomic_DNA"/>
</dbReference>
<protein>
    <submittedName>
        <fullName evidence="9">WD-40 repeat protein</fullName>
    </submittedName>
</protein>
<dbReference type="GO" id="GO:0034388">
    <property type="term" value="C:Pwp2p-containing subcomplex of 90S preribosome"/>
    <property type="evidence" value="ECO:0007669"/>
    <property type="project" value="TreeGrafter"/>
</dbReference>
<dbReference type="PROSITE" id="PS50082">
    <property type="entry name" value="WD_REPEATS_2"/>
    <property type="match status" value="1"/>
</dbReference>
<comment type="caution">
    <text evidence="9">The sequence shown here is derived from an EMBL/GenBank/DDBJ whole genome shotgun (WGS) entry which is preliminary data.</text>
</comment>
<dbReference type="OrthoDB" id="331333at2759"/>
<dbReference type="GO" id="GO:0032040">
    <property type="term" value="C:small-subunit processome"/>
    <property type="evidence" value="ECO:0007669"/>
    <property type="project" value="TreeGrafter"/>
</dbReference>
<dbReference type="InterPro" id="IPR015943">
    <property type="entry name" value="WD40/YVTN_repeat-like_dom_sf"/>
</dbReference>
<evidence type="ECO:0000256" key="2">
    <source>
        <dbReference type="ARBA" id="ARBA00022552"/>
    </source>
</evidence>
<evidence type="ECO:0000256" key="8">
    <source>
        <dbReference type="SAM" id="MobiDB-lite"/>
    </source>
</evidence>
<feature type="compositionally biased region" description="Low complexity" evidence="8">
    <location>
        <begin position="31"/>
        <end position="40"/>
    </location>
</feature>
<proteinExistence type="inferred from homology"/>
<dbReference type="AlphaFoldDB" id="A0A2A9MF12"/>
<feature type="repeat" description="WD" evidence="7">
    <location>
        <begin position="515"/>
        <end position="556"/>
    </location>
</feature>
<evidence type="ECO:0000256" key="4">
    <source>
        <dbReference type="ARBA" id="ARBA00022737"/>
    </source>
</evidence>
<dbReference type="STRING" id="94643.A0A2A9MF12"/>
<evidence type="ECO:0000256" key="7">
    <source>
        <dbReference type="PROSITE-ProRule" id="PRU00221"/>
    </source>
</evidence>
<dbReference type="SMART" id="SM00320">
    <property type="entry name" value="WD40"/>
    <property type="match status" value="5"/>
</dbReference>
<evidence type="ECO:0000313" key="10">
    <source>
        <dbReference type="Proteomes" id="UP000224006"/>
    </source>
</evidence>
<keyword evidence="3 7" id="KW-0853">WD repeat</keyword>
<comment type="subcellular location">
    <subcellularLocation>
        <location evidence="1">Nucleus</location>
        <location evidence="1">Nucleolus</location>
    </subcellularLocation>
</comment>
<evidence type="ECO:0000256" key="6">
    <source>
        <dbReference type="ARBA" id="ARBA00025767"/>
    </source>
</evidence>
<gene>
    <name evidence="9" type="ORF">BESB_054450</name>
</gene>
<evidence type="ECO:0000256" key="3">
    <source>
        <dbReference type="ARBA" id="ARBA00022574"/>
    </source>
</evidence>
<dbReference type="SUPFAM" id="SSF50978">
    <property type="entry name" value="WD40 repeat-like"/>
    <property type="match status" value="1"/>
</dbReference>
<keyword evidence="2" id="KW-0698">rRNA processing</keyword>
<feature type="compositionally biased region" description="Low complexity" evidence="8">
    <location>
        <begin position="160"/>
        <end position="174"/>
    </location>
</feature>
<keyword evidence="10" id="KW-1185">Reference proteome</keyword>
<feature type="compositionally biased region" description="Low complexity" evidence="8">
    <location>
        <begin position="82"/>
        <end position="92"/>
    </location>
</feature>
<evidence type="ECO:0000313" key="9">
    <source>
        <dbReference type="EMBL" id="PFH35794.1"/>
    </source>
</evidence>
<dbReference type="KEGG" id="bbes:BESB_054450"/>
<dbReference type="Pfam" id="PF00400">
    <property type="entry name" value="WD40"/>
    <property type="match status" value="1"/>
</dbReference>
<dbReference type="VEuPathDB" id="ToxoDB:BESB_054450"/>
<feature type="region of interest" description="Disordered" evidence="8">
    <location>
        <begin position="55"/>
        <end position="94"/>
    </location>
</feature>
<feature type="region of interest" description="Disordered" evidence="8">
    <location>
        <begin position="108"/>
        <end position="240"/>
    </location>
</feature>
<dbReference type="PANTHER" id="PTHR18359:SF0">
    <property type="entry name" value="U3 SMALL NUCLEOLAR RNA-ASSOCIATED PROTEIN 18 HOMOLOG"/>
    <property type="match status" value="1"/>
</dbReference>
<dbReference type="Proteomes" id="UP000224006">
    <property type="component" value="Chromosome IV"/>
</dbReference>
<accession>A0A2A9MF12</accession>
<dbReference type="InterPro" id="IPR001680">
    <property type="entry name" value="WD40_rpt"/>
</dbReference>
<dbReference type="InterPro" id="IPR045161">
    <property type="entry name" value="Utp18"/>
</dbReference>
<feature type="compositionally biased region" description="Low complexity" evidence="8">
    <location>
        <begin position="282"/>
        <end position="293"/>
    </location>
</feature>
<name>A0A2A9MF12_BESBE</name>
<dbReference type="InterPro" id="IPR036322">
    <property type="entry name" value="WD40_repeat_dom_sf"/>
</dbReference>
<dbReference type="GeneID" id="40310374"/>
<dbReference type="Gene3D" id="2.130.10.10">
    <property type="entry name" value="YVTN repeat-like/Quinoprotein amine dehydrogenase"/>
    <property type="match status" value="1"/>
</dbReference>
<evidence type="ECO:0000256" key="5">
    <source>
        <dbReference type="ARBA" id="ARBA00023242"/>
    </source>
</evidence>
<reference evidence="9 10" key="1">
    <citation type="submission" date="2017-09" db="EMBL/GenBank/DDBJ databases">
        <title>Genome sequencing of Besnoitia besnoiti strain Bb-Ger1.</title>
        <authorList>
            <person name="Schares G."/>
            <person name="Venepally P."/>
            <person name="Lorenzi H.A."/>
        </authorList>
    </citation>
    <scope>NUCLEOTIDE SEQUENCE [LARGE SCALE GENOMIC DNA]</scope>
    <source>
        <strain evidence="9 10">Bb-Ger1</strain>
    </source>
</reference>
<keyword evidence="5" id="KW-0539">Nucleus</keyword>
<dbReference type="PANTHER" id="PTHR18359">
    <property type="entry name" value="WD-REPEAT PROTEIN-RELATED"/>
    <property type="match status" value="1"/>
</dbReference>
<sequence length="698" mass="75028">MARPVAGDDGGNLKGAESRRSKRFFAAAKALGDAEAAASSDGEDAAKTKRMKVRIQRGVRAAAPESGAVHTPEETKRRPKPSSSAGSAAAASLIPDEVRELESMLFGAKARPAEASRPAKLRKKQKTAARAAAEEEEADSRAAGRAGDNTRPLKKRRGEASAADGEGASGASPSTGREEREAGDESCEGASDDEREAGAARPHTRARAWTDPDDSRVSVNLRVNPKLRKLRDTEKDETVDGENYQARLARLHKKLVQSRSSVSWVEKARQRKRKAEEKGAFDADQAAGSDASDAEATGIAAQLTTKTGQSIAGIQSSSSVLSSKGLARRLARQEKKAGTLLADGREGERSLIAPRKIIIHRLENANKAEPSGSTIAALEFHPRSSLLMTAGRDQTLRLFSVDGKENKKVESIFFRDFPILAARFTRHNHGGQVLAISNANRSLAEYDLETGKVEKIPGIAGRQQERCFHFLEMGGGRGADDASSFLVTHTTFAVASAASQDVLLCDARSKRLLNVFSMNANVAAIAYHPTKASIFTADRDAFIYEWDLRAGDCVQKFQDTSCLRLTSLAASPCASLSSTYQPSSVLATGSKTGYINLFSLSAADSISSQPVKELGNLTTGVSTLAFHSSNQLLCVASRWKKDALRLVHLPSHTVYQNWPTEKTPLRYVTAADFSCSGGLLAIGNDRGHALLYQIRHFL</sequence>
<feature type="region of interest" description="Disordered" evidence="8">
    <location>
        <begin position="259"/>
        <end position="293"/>
    </location>
</feature>
<feature type="region of interest" description="Disordered" evidence="8">
    <location>
        <begin position="31"/>
        <end position="50"/>
    </location>
</feature>
<keyword evidence="4" id="KW-0677">Repeat</keyword>
<feature type="region of interest" description="Disordered" evidence="8">
    <location>
        <begin position="1"/>
        <end position="20"/>
    </location>
</feature>